<keyword evidence="4 7" id="KW-0808">Transferase</keyword>
<name>D1B292_SULD5</name>
<dbReference type="Gene3D" id="3.40.640.10">
    <property type="entry name" value="Type I PLP-dependent aspartate aminotransferase-like (Major domain)"/>
    <property type="match status" value="1"/>
</dbReference>
<organism evidence="7 8">
    <name type="scientific">Sulfurospirillum deleyianum (strain ATCC 51133 / DSM 6946 / 5175)</name>
    <dbReference type="NCBI Taxonomy" id="525898"/>
    <lineage>
        <taxon>Bacteria</taxon>
        <taxon>Pseudomonadati</taxon>
        <taxon>Campylobacterota</taxon>
        <taxon>Epsilonproteobacteria</taxon>
        <taxon>Campylobacterales</taxon>
        <taxon>Sulfurospirillaceae</taxon>
        <taxon>Sulfurospirillum</taxon>
    </lineage>
</organism>
<comment type="similarity">
    <text evidence="2">Belongs to the class-I pyridoxal-phosphate-dependent aminotransferase family.</text>
</comment>
<dbReference type="GO" id="GO:0006520">
    <property type="term" value="P:amino acid metabolic process"/>
    <property type="evidence" value="ECO:0007669"/>
    <property type="project" value="InterPro"/>
</dbReference>
<dbReference type="HOGENOM" id="CLU_017584_4_3_7"/>
<dbReference type="SUPFAM" id="SSF53383">
    <property type="entry name" value="PLP-dependent transferases"/>
    <property type="match status" value="1"/>
</dbReference>
<gene>
    <name evidence="7" type="ordered locus">Sdel_1189</name>
</gene>
<reference evidence="8" key="1">
    <citation type="submission" date="2009-11" db="EMBL/GenBank/DDBJ databases">
        <title>The complete genome of Sulfurospirillum deleyianum DSM 6946.</title>
        <authorList>
            <consortium name="US DOE Joint Genome Institute (JGI-PGF)"/>
            <person name="Lucas S."/>
            <person name="Copeland A."/>
            <person name="Lapidus A."/>
            <person name="Glavina del Rio T."/>
            <person name="Dalin E."/>
            <person name="Tice H."/>
            <person name="Bruce D."/>
            <person name="Goodwin L."/>
            <person name="Pitluck S."/>
            <person name="Kyrpides N."/>
            <person name="Mavromatis K."/>
            <person name="Ivanova N."/>
            <person name="Ovchinnikova G."/>
            <person name="Munk A.C."/>
            <person name="Lu M."/>
            <person name="Brettin T."/>
            <person name="Detter J.C."/>
            <person name="Han C."/>
            <person name="Tapia R."/>
            <person name="Larimer F."/>
            <person name="Land M."/>
            <person name="Hauser L."/>
            <person name="Markowitz V."/>
            <person name="Cheng J.F."/>
            <person name="Hugenholtz P."/>
            <person name="Woyke T."/>
            <person name="Wu D."/>
            <person name="Aumann P."/>
            <person name="Schneider S."/>
            <person name="Lang E."/>
            <person name="Spring S."/>
            <person name="Klenk H.P."/>
            <person name="Eisen J.A."/>
        </authorList>
    </citation>
    <scope>NUCLEOTIDE SEQUENCE [LARGE SCALE GENOMIC DNA]</scope>
    <source>
        <strain evidence="8">ATCC 51133 / DSM 6946 / 5175</strain>
    </source>
</reference>
<dbReference type="GO" id="GO:0030170">
    <property type="term" value="F:pyridoxal phosphate binding"/>
    <property type="evidence" value="ECO:0007669"/>
    <property type="project" value="InterPro"/>
</dbReference>
<dbReference type="Pfam" id="PF00155">
    <property type="entry name" value="Aminotran_1_2"/>
    <property type="match status" value="1"/>
</dbReference>
<dbReference type="OrthoDB" id="9803354at2"/>
<proteinExistence type="inferred from homology"/>
<reference evidence="7 8" key="2">
    <citation type="journal article" date="2010" name="Stand. Genomic Sci.">
        <title>Complete genome sequence of Sulfurospirillum deleyianum type strain (5175).</title>
        <authorList>
            <person name="Sikorski J."/>
            <person name="Lapidus A."/>
            <person name="Copeland A."/>
            <person name="Glavina Del Rio T."/>
            <person name="Nolan M."/>
            <person name="Lucas S."/>
            <person name="Chen F."/>
            <person name="Tice H."/>
            <person name="Cheng J.F."/>
            <person name="Saunders E."/>
            <person name="Bruce D."/>
            <person name="Goodwin L."/>
            <person name="Pitluck S."/>
            <person name="Ovchinnikova G."/>
            <person name="Pati A."/>
            <person name="Ivanova N."/>
            <person name="Mavromatis K."/>
            <person name="Chen A."/>
            <person name="Palaniappan K."/>
            <person name="Chain P."/>
            <person name="Land M."/>
            <person name="Hauser L."/>
            <person name="Chang Y.J."/>
            <person name="Jeffries C.D."/>
            <person name="Brettin T."/>
            <person name="Detter J.C."/>
            <person name="Han C."/>
            <person name="Rohde M."/>
            <person name="Lang E."/>
            <person name="Spring S."/>
            <person name="Goker M."/>
            <person name="Bristow J."/>
            <person name="Eisen J.A."/>
            <person name="Markowitz V."/>
            <person name="Hugenholtz P."/>
            <person name="Kyrpides N.C."/>
            <person name="Klenk H.P."/>
        </authorList>
    </citation>
    <scope>NUCLEOTIDE SEQUENCE [LARGE SCALE GENOMIC DNA]</scope>
    <source>
        <strain evidence="8">ATCC 51133 / DSM 6946 / 5175</strain>
    </source>
</reference>
<dbReference type="Proteomes" id="UP000002222">
    <property type="component" value="Chromosome"/>
</dbReference>
<dbReference type="EMBL" id="CP001816">
    <property type="protein sequence ID" value="ACZ12212.1"/>
    <property type="molecule type" value="Genomic_DNA"/>
</dbReference>
<evidence type="ECO:0000256" key="4">
    <source>
        <dbReference type="ARBA" id="ARBA00022679"/>
    </source>
</evidence>
<evidence type="ECO:0000256" key="5">
    <source>
        <dbReference type="ARBA" id="ARBA00022898"/>
    </source>
</evidence>
<keyword evidence="5" id="KW-0663">Pyridoxal phosphate</keyword>
<evidence type="ECO:0000256" key="3">
    <source>
        <dbReference type="ARBA" id="ARBA00022576"/>
    </source>
</evidence>
<dbReference type="InterPro" id="IPR015421">
    <property type="entry name" value="PyrdxlP-dep_Trfase_major"/>
</dbReference>
<evidence type="ECO:0000313" key="8">
    <source>
        <dbReference type="Proteomes" id="UP000002222"/>
    </source>
</evidence>
<accession>D1B292</accession>
<dbReference type="InterPro" id="IPR015424">
    <property type="entry name" value="PyrdxlP-dep_Trfase"/>
</dbReference>
<dbReference type="KEGG" id="sdl:Sdel_1189"/>
<evidence type="ECO:0000313" key="7">
    <source>
        <dbReference type="EMBL" id="ACZ12212.1"/>
    </source>
</evidence>
<dbReference type="InterPro" id="IPR004839">
    <property type="entry name" value="Aminotransferase_I/II_large"/>
</dbReference>
<dbReference type="AlphaFoldDB" id="D1B292"/>
<dbReference type="STRING" id="525898.Sdel_1189"/>
<evidence type="ECO:0000256" key="2">
    <source>
        <dbReference type="ARBA" id="ARBA00007441"/>
    </source>
</evidence>
<feature type="domain" description="Aminotransferase class I/classII large" evidence="6">
    <location>
        <begin position="22"/>
        <end position="365"/>
    </location>
</feature>
<dbReference type="PANTHER" id="PTHR46383:SF2">
    <property type="entry name" value="AMINOTRANSFERASE"/>
    <property type="match status" value="1"/>
</dbReference>
<sequence>MRCSQMSSFIVMDIVKEAENYKDCIHFEIGQPDLPPSPKVKQALHVSIDENKFSYTQSHGLVELREKIAQHYQTTYGVTIDIEQIFLTPGTSGAFLIAYALTLGKGTTLGFSDPSYPCYKNFAYLLEIHPCFMPIGKEDNFELHVKHLEPHALDALQISSPANPTGNIYDRENLKSLVTYCEKKNIAFISDELYHGLTYEKEASCALEFGSKNVYVINGFSKYYCLPGQRLGWVIVPKEKIRHAEMVAQNLFICAPTLSQYGALEAFDDAYLKEIKAEFQKRRDYLYGELSQLFDIDAKPEGAFYIWANVSHYSDDSFSFAKELLENIHIATTPGVDFGTNGTNCYIRFAYTRSIEHMREGVERLKNYLKEKNENQ</sequence>
<dbReference type="InterPro" id="IPR050596">
    <property type="entry name" value="AspAT/PAT-like"/>
</dbReference>
<dbReference type="GO" id="GO:0008483">
    <property type="term" value="F:transaminase activity"/>
    <property type="evidence" value="ECO:0007669"/>
    <property type="project" value="UniProtKB-KW"/>
</dbReference>
<dbReference type="PANTHER" id="PTHR46383">
    <property type="entry name" value="ASPARTATE AMINOTRANSFERASE"/>
    <property type="match status" value="1"/>
</dbReference>
<comment type="cofactor">
    <cofactor evidence="1">
        <name>pyridoxal 5'-phosphate</name>
        <dbReference type="ChEBI" id="CHEBI:597326"/>
    </cofactor>
</comment>
<protein>
    <submittedName>
        <fullName evidence="7">Aminotransferase class I and II</fullName>
    </submittedName>
</protein>
<evidence type="ECO:0000259" key="6">
    <source>
        <dbReference type="Pfam" id="PF00155"/>
    </source>
</evidence>
<dbReference type="eggNOG" id="COG0436">
    <property type="taxonomic scope" value="Bacteria"/>
</dbReference>
<keyword evidence="8" id="KW-1185">Reference proteome</keyword>
<keyword evidence="3 7" id="KW-0032">Aminotransferase</keyword>
<dbReference type="CDD" id="cd00609">
    <property type="entry name" value="AAT_like"/>
    <property type="match status" value="1"/>
</dbReference>
<dbReference type="RefSeq" id="WP_012856969.1">
    <property type="nucleotide sequence ID" value="NC_013512.1"/>
</dbReference>
<evidence type="ECO:0000256" key="1">
    <source>
        <dbReference type="ARBA" id="ARBA00001933"/>
    </source>
</evidence>